<dbReference type="Proteomes" id="UP000655410">
    <property type="component" value="Unassembled WGS sequence"/>
</dbReference>
<evidence type="ECO:0000313" key="2">
    <source>
        <dbReference type="Proteomes" id="UP000655410"/>
    </source>
</evidence>
<evidence type="ECO:0000313" key="1">
    <source>
        <dbReference type="EMBL" id="GGO93244.1"/>
    </source>
</evidence>
<comment type="caution">
    <text evidence="1">The sequence shown here is derived from an EMBL/GenBank/DDBJ whole genome shotgun (WGS) entry which is preliminary data.</text>
</comment>
<proteinExistence type="predicted"/>
<protein>
    <recommendedName>
        <fullName evidence="3">Type IV toxin-antitoxin system AbiEi family antitoxin domain-containing protein</fullName>
    </recommendedName>
</protein>
<name>A0ABQ2NEP9_9ACTN</name>
<reference evidence="2" key="1">
    <citation type="journal article" date="2019" name="Int. J. Syst. Evol. Microbiol.">
        <title>The Global Catalogue of Microorganisms (GCM) 10K type strain sequencing project: providing services to taxonomists for standard genome sequencing and annotation.</title>
        <authorList>
            <consortium name="The Broad Institute Genomics Platform"/>
            <consortium name="The Broad Institute Genome Sequencing Center for Infectious Disease"/>
            <person name="Wu L."/>
            <person name="Ma J."/>
        </authorList>
    </citation>
    <scope>NUCLEOTIDE SEQUENCE [LARGE SCALE GENOMIC DNA]</scope>
    <source>
        <strain evidence="2">CGMCC 4.7371</strain>
    </source>
</reference>
<gene>
    <name evidence="1" type="ORF">GCM10011584_31500</name>
</gene>
<evidence type="ECO:0008006" key="3">
    <source>
        <dbReference type="Google" id="ProtNLM"/>
    </source>
</evidence>
<keyword evidence="2" id="KW-1185">Reference proteome</keyword>
<dbReference type="EMBL" id="BMNI01000011">
    <property type="protein sequence ID" value="GGO93244.1"/>
    <property type="molecule type" value="Genomic_DNA"/>
</dbReference>
<accession>A0ABQ2NEP9</accession>
<organism evidence="1 2">
    <name type="scientific">Nocardioides phosphati</name>
    <dbReference type="NCBI Taxonomy" id="1867775"/>
    <lineage>
        <taxon>Bacteria</taxon>
        <taxon>Bacillati</taxon>
        <taxon>Actinomycetota</taxon>
        <taxon>Actinomycetes</taxon>
        <taxon>Propionibacteriales</taxon>
        <taxon>Nocardioidaceae</taxon>
        <taxon>Nocardioides</taxon>
    </lineage>
</organism>
<dbReference type="RefSeq" id="WP_188784989.1">
    <property type="nucleotide sequence ID" value="NZ_BMNI01000011.1"/>
</dbReference>
<sequence>MLEERARRAIRRFGLVTARAAHEAGLDQRDIRLLVASGAWVAIRRGVYVDEATWAAADEWRGRPRLRARAVHLSLAHPHVFSHDSAAAELDLPLMPDAHAWVHVTRTGITGSRRRRGVAQHGAPFDGHRVSAATGLPVLSAARTALDIGREHGYAAGLAACDGALRLGVPREELAATAASMRRWPGIRGALAAAEDADPGAENAGESLARILVRSLGAGQPRTQFPVRLEDGSTAWLDLLVGCHAFEFDGQIKVRSPADGGVAVRGAEKALWDEKKRERLIRPLGLGISRIVWIDTTSGFDAARRRLVTEYRQTLAVHGDRLPPALEEYAARMAPHRARRLRAK</sequence>